<dbReference type="EMBL" id="FOMB01000002">
    <property type="protein sequence ID" value="SFC12079.1"/>
    <property type="molecule type" value="Genomic_DNA"/>
</dbReference>
<proteinExistence type="inferred from homology"/>
<evidence type="ECO:0000256" key="1">
    <source>
        <dbReference type="ARBA" id="ARBA00004651"/>
    </source>
</evidence>
<accession>A0A1I1GJY4</accession>
<evidence type="ECO:0000256" key="2">
    <source>
        <dbReference type="ARBA" id="ARBA00022448"/>
    </source>
</evidence>
<feature type="transmembrane region" description="Helical" evidence="7">
    <location>
        <begin position="91"/>
        <end position="115"/>
    </location>
</feature>
<keyword evidence="3" id="KW-1003">Cell membrane</keyword>
<evidence type="ECO:0000256" key="3">
    <source>
        <dbReference type="ARBA" id="ARBA00022475"/>
    </source>
</evidence>
<dbReference type="PANTHER" id="PTHR43744:SF12">
    <property type="entry name" value="ABC TRANSPORTER PERMEASE PROTEIN MG189-RELATED"/>
    <property type="match status" value="1"/>
</dbReference>
<feature type="transmembrane region" description="Helical" evidence="7">
    <location>
        <begin position="127"/>
        <end position="150"/>
    </location>
</feature>
<dbReference type="GO" id="GO:0055085">
    <property type="term" value="P:transmembrane transport"/>
    <property type="evidence" value="ECO:0007669"/>
    <property type="project" value="InterPro"/>
</dbReference>
<evidence type="ECO:0000259" key="8">
    <source>
        <dbReference type="PROSITE" id="PS50928"/>
    </source>
</evidence>
<protein>
    <submittedName>
        <fullName evidence="9">Multiple sugar transport system permease protein</fullName>
    </submittedName>
</protein>
<keyword evidence="9" id="KW-0762">Sugar transport</keyword>
<evidence type="ECO:0000313" key="10">
    <source>
        <dbReference type="Proteomes" id="UP000182258"/>
    </source>
</evidence>
<evidence type="ECO:0000256" key="4">
    <source>
        <dbReference type="ARBA" id="ARBA00022692"/>
    </source>
</evidence>
<feature type="transmembrane region" description="Helical" evidence="7">
    <location>
        <begin position="211"/>
        <end position="235"/>
    </location>
</feature>
<dbReference type="AlphaFoldDB" id="A0A1I1GJY4"/>
<dbReference type="InterPro" id="IPR035906">
    <property type="entry name" value="MetI-like_sf"/>
</dbReference>
<feature type="transmembrane region" description="Helical" evidence="7">
    <location>
        <begin position="28"/>
        <end position="50"/>
    </location>
</feature>
<dbReference type="InterPro" id="IPR000515">
    <property type="entry name" value="MetI-like"/>
</dbReference>
<keyword evidence="4 7" id="KW-0812">Transmembrane</keyword>
<keyword evidence="6 7" id="KW-0472">Membrane</keyword>
<feature type="transmembrane region" description="Helical" evidence="7">
    <location>
        <begin position="156"/>
        <end position="177"/>
    </location>
</feature>
<feature type="domain" description="ABC transmembrane type-1" evidence="8">
    <location>
        <begin position="92"/>
        <end position="281"/>
    </location>
</feature>
<comment type="similarity">
    <text evidence="7">Belongs to the binding-protein-dependent transport system permease family.</text>
</comment>
<dbReference type="CDD" id="cd06261">
    <property type="entry name" value="TM_PBP2"/>
    <property type="match status" value="1"/>
</dbReference>
<dbReference type="SUPFAM" id="SSF161098">
    <property type="entry name" value="MetI-like"/>
    <property type="match status" value="1"/>
</dbReference>
<evidence type="ECO:0000256" key="7">
    <source>
        <dbReference type="RuleBase" id="RU363032"/>
    </source>
</evidence>
<dbReference type="Gene3D" id="1.10.3720.10">
    <property type="entry name" value="MetI-like"/>
    <property type="match status" value="1"/>
</dbReference>
<name>A0A1I1GJY4_9HYPH</name>
<reference evidence="9 10" key="1">
    <citation type="submission" date="2016-10" db="EMBL/GenBank/DDBJ databases">
        <authorList>
            <person name="de Groot N.N."/>
        </authorList>
    </citation>
    <scope>NUCLEOTIDE SEQUENCE [LARGE SCALE GENOMIC DNA]</scope>
    <source>
        <strain evidence="9 10">CGMCC 1.10210</strain>
    </source>
</reference>
<feature type="transmembrane region" description="Helical" evidence="7">
    <location>
        <begin position="264"/>
        <end position="281"/>
    </location>
</feature>
<keyword evidence="5 7" id="KW-1133">Transmembrane helix</keyword>
<dbReference type="STRING" id="728005.SAMN04488059_102205"/>
<dbReference type="RefSeq" id="WP_082102180.1">
    <property type="nucleotide sequence ID" value="NZ_FOMB01000002.1"/>
</dbReference>
<comment type="subcellular location">
    <subcellularLocation>
        <location evidence="1 7">Cell membrane</location>
        <topology evidence="1 7">Multi-pass membrane protein</topology>
    </subcellularLocation>
</comment>
<organism evidence="9 10">
    <name type="scientific">Devosia psychrophila</name>
    <dbReference type="NCBI Taxonomy" id="728005"/>
    <lineage>
        <taxon>Bacteria</taxon>
        <taxon>Pseudomonadati</taxon>
        <taxon>Pseudomonadota</taxon>
        <taxon>Alphaproteobacteria</taxon>
        <taxon>Hyphomicrobiales</taxon>
        <taxon>Devosiaceae</taxon>
        <taxon>Devosia</taxon>
    </lineage>
</organism>
<dbReference type="Pfam" id="PF00528">
    <property type="entry name" value="BPD_transp_1"/>
    <property type="match status" value="1"/>
</dbReference>
<dbReference type="GO" id="GO:0005886">
    <property type="term" value="C:plasma membrane"/>
    <property type="evidence" value="ECO:0007669"/>
    <property type="project" value="UniProtKB-SubCell"/>
</dbReference>
<evidence type="ECO:0000256" key="6">
    <source>
        <dbReference type="ARBA" id="ARBA00023136"/>
    </source>
</evidence>
<sequence>MSIADSRNPALGAAGTTTTSRKLRAFDIGGLILTLITLVFAILWAFPIYWGVITSLKPESQVISKTVEFLPRTWTIEAYWEVFANTMIGRWYVNSLVTSLGVTAITLVTSALTAYALSQLRFPGRTVLWYLILASFMVPLTALIVNHFILMAQLSLINTWMGVILPQLIHPVVIIVYKNFFDSVPKEYREAAKMDSASEWRIFSRIYLPMNWGVTTALAIVTFIGAWNAFLWPFLAVSKPEMMNVAVGITQVNDAFGVHYARELAAAILAALLVAVLYLIFQRRVTQAIMLSAGVKG</sequence>
<dbReference type="Proteomes" id="UP000182258">
    <property type="component" value="Unassembled WGS sequence"/>
</dbReference>
<evidence type="ECO:0000313" key="9">
    <source>
        <dbReference type="EMBL" id="SFC12079.1"/>
    </source>
</evidence>
<dbReference type="PANTHER" id="PTHR43744">
    <property type="entry name" value="ABC TRANSPORTER PERMEASE PROTEIN MG189-RELATED-RELATED"/>
    <property type="match status" value="1"/>
</dbReference>
<gene>
    <name evidence="9" type="ORF">SAMN04488059_102205</name>
</gene>
<keyword evidence="2 7" id="KW-0813">Transport</keyword>
<dbReference type="OrthoDB" id="8013951at2"/>
<evidence type="ECO:0000256" key="5">
    <source>
        <dbReference type="ARBA" id="ARBA00022989"/>
    </source>
</evidence>
<dbReference type="PROSITE" id="PS50928">
    <property type="entry name" value="ABC_TM1"/>
    <property type="match status" value="1"/>
</dbReference>